<gene>
    <name evidence="1" type="ORF">F4821DRAFT_249870</name>
</gene>
<evidence type="ECO:0000313" key="2">
    <source>
        <dbReference type="Proteomes" id="UP001497680"/>
    </source>
</evidence>
<evidence type="ECO:0000313" key="1">
    <source>
        <dbReference type="EMBL" id="KAI6081201.1"/>
    </source>
</evidence>
<sequence length="663" mass="76576">MMEIPTRREPPSVSIQPEQTSHNEPIKLLTIESTDDLNTRWKKCLQNLQLCVEAAERAAQVDYFNTLSIIRPAQRMIRERCLRLSIWMTDCGVNDESLSTKSIKNNQSLFDALLSLLSRVQADSIAIFEHFQELENIAREEAEPDFDIGQRERYIREGKSREALAGDNIDSRGDDLARCLYELAGLQDSVRMTLAIEGKGPDAELHDFVMKYRENFSSDGKSSHTATDRASHASGDEQCSNCHKWFPTYALPLHQEGCKGTSAEIFEILTGEGHNLGIQTDNKNSGILTDKGKEPETSDTKKKPWAFLGEEQEQEERAQEERAQEERAQEDSTRQPFWRRASTEDRYAYPFRFILRGHWRNLCPLSVQIEDKETKSGTTSTNPIRCTEEDLSMKRLSQLQKFLWIAGQLKPPHALHHQLALGREIIVTEQMDMHLVSSVDRIFIKPIPHYLFTEKLWSTCLSCRHCRSHLLVVAEPCNHRQLRCVFGLLSSYVSLVTHGSDFIIAKEEGLLPEDLTWQNWASLVKDMNNEYRLAHEYRAHERFKYGELSLTRLQFLWLLFSTDELYWYRWNWYWCSSRQLMLVMMSIIVVLAAMQVGLWTDALRDDHAFQSASYGFAVFSIVALVAVLVLVLLSFCFSCTRGVLRLLPGTRRWRRKTRPILLI</sequence>
<name>A0ACC0CLG4_9PEZI</name>
<comment type="caution">
    <text evidence="1">The sequence shown here is derived from an EMBL/GenBank/DDBJ whole genome shotgun (WGS) entry which is preliminary data.</text>
</comment>
<reference evidence="1 2" key="1">
    <citation type="journal article" date="2022" name="New Phytol.">
        <title>Ecological generalism drives hyperdiversity of secondary metabolite gene clusters in xylarialean endophytes.</title>
        <authorList>
            <person name="Franco M.E.E."/>
            <person name="Wisecaver J.H."/>
            <person name="Arnold A.E."/>
            <person name="Ju Y.M."/>
            <person name="Slot J.C."/>
            <person name="Ahrendt S."/>
            <person name="Moore L.P."/>
            <person name="Eastman K.E."/>
            <person name="Scott K."/>
            <person name="Konkel Z."/>
            <person name="Mondo S.J."/>
            <person name="Kuo A."/>
            <person name="Hayes R.D."/>
            <person name="Haridas S."/>
            <person name="Andreopoulos B."/>
            <person name="Riley R."/>
            <person name="LaButti K."/>
            <person name="Pangilinan J."/>
            <person name="Lipzen A."/>
            <person name="Amirebrahimi M."/>
            <person name="Yan J."/>
            <person name="Adam C."/>
            <person name="Keymanesh K."/>
            <person name="Ng V."/>
            <person name="Louie K."/>
            <person name="Northen T."/>
            <person name="Drula E."/>
            <person name="Henrissat B."/>
            <person name="Hsieh H.M."/>
            <person name="Youens-Clark K."/>
            <person name="Lutzoni F."/>
            <person name="Miadlikowska J."/>
            <person name="Eastwood D.C."/>
            <person name="Hamelin R.C."/>
            <person name="Grigoriev I.V."/>
            <person name="U'Ren J.M."/>
        </authorList>
    </citation>
    <scope>NUCLEOTIDE SEQUENCE [LARGE SCALE GENOMIC DNA]</scope>
    <source>
        <strain evidence="1 2">ER1909</strain>
    </source>
</reference>
<protein>
    <submittedName>
        <fullName evidence="1">Uncharacterized protein</fullName>
    </submittedName>
</protein>
<dbReference type="Proteomes" id="UP001497680">
    <property type="component" value="Unassembled WGS sequence"/>
</dbReference>
<proteinExistence type="predicted"/>
<accession>A0ACC0CLG4</accession>
<dbReference type="EMBL" id="MU394404">
    <property type="protein sequence ID" value="KAI6081201.1"/>
    <property type="molecule type" value="Genomic_DNA"/>
</dbReference>
<keyword evidence="2" id="KW-1185">Reference proteome</keyword>
<organism evidence="1 2">
    <name type="scientific">Hypoxylon rubiginosum</name>
    <dbReference type="NCBI Taxonomy" id="110542"/>
    <lineage>
        <taxon>Eukaryota</taxon>
        <taxon>Fungi</taxon>
        <taxon>Dikarya</taxon>
        <taxon>Ascomycota</taxon>
        <taxon>Pezizomycotina</taxon>
        <taxon>Sordariomycetes</taxon>
        <taxon>Xylariomycetidae</taxon>
        <taxon>Xylariales</taxon>
        <taxon>Hypoxylaceae</taxon>
        <taxon>Hypoxylon</taxon>
    </lineage>
</organism>